<dbReference type="OrthoDB" id="46564at2759"/>
<dbReference type="FunCoup" id="A0A090N368">
    <property type="interactions" value="1163"/>
</dbReference>
<dbReference type="InterPro" id="IPR019410">
    <property type="entry name" value="Methyltransf_16"/>
</dbReference>
<dbReference type="STRING" id="70448.A0A090N368"/>
<reference evidence="1 2" key="2">
    <citation type="journal article" date="2014" name="BMC Genomics">
        <title>An improved genome of the model marine alga Ostreococcus tauri unfolds by assessing Illumina de novo assemblies.</title>
        <authorList>
            <person name="Blanc-Mathieu R."/>
            <person name="Verhelst B."/>
            <person name="Derelle E."/>
            <person name="Rombauts S."/>
            <person name="Bouget F.Y."/>
            <person name="Carre I."/>
            <person name="Chateau A."/>
            <person name="Eyre-Walker A."/>
            <person name="Grimsley N."/>
            <person name="Moreau H."/>
            <person name="Piegu B."/>
            <person name="Rivals E."/>
            <person name="Schackwitz W."/>
            <person name="Van de Peer Y."/>
            <person name="Piganeau G."/>
        </authorList>
    </citation>
    <scope>NUCLEOTIDE SEQUENCE [LARGE SCALE GENOMIC DNA]</scope>
    <source>
        <strain evidence="2">OTTH 0595 / CCAP 157/2 / RCC745</strain>
    </source>
</reference>
<reference evidence="2" key="1">
    <citation type="journal article" date="2006" name="Proc. Natl. Acad. Sci. U.S.A.">
        <title>Genome analysis of the smallest free-living eukaryote Ostreococcus tauri unveils many unique features.</title>
        <authorList>
            <person name="Derelle E."/>
            <person name="Ferraz C."/>
            <person name="Rombauts S."/>
            <person name="Rouze P."/>
            <person name="Worden A.Z."/>
            <person name="Robbens S."/>
            <person name="Partensky F."/>
            <person name="Degroeve S."/>
            <person name="Echeynie S."/>
            <person name="Cooke R."/>
            <person name="Saeys Y."/>
            <person name="Wuyts J."/>
            <person name="Jabbari K."/>
            <person name="Bowler C."/>
            <person name="Panaud O."/>
            <person name="Piegu B."/>
            <person name="Ball S.G."/>
            <person name="Ral J.-P."/>
            <person name="Bouget F.-Y."/>
            <person name="Piganeau G."/>
            <person name="De Baets B."/>
            <person name="Picard A."/>
            <person name="Delseny M."/>
            <person name="Demaille J."/>
            <person name="Van de Peer Y."/>
            <person name="Moreau H."/>
        </authorList>
    </citation>
    <scope>NUCLEOTIDE SEQUENCE [LARGE SCALE GENOMIC DNA]</scope>
    <source>
        <strain evidence="2">OTTH 0595 / CCAP 157/2 / RCC745</strain>
    </source>
</reference>
<organism evidence="1 2">
    <name type="scientific">Ostreococcus tauri</name>
    <name type="common">Marine green alga</name>
    <dbReference type="NCBI Taxonomy" id="70448"/>
    <lineage>
        <taxon>Eukaryota</taxon>
        <taxon>Viridiplantae</taxon>
        <taxon>Chlorophyta</taxon>
        <taxon>Mamiellophyceae</taxon>
        <taxon>Mamiellales</taxon>
        <taxon>Bathycoccaceae</taxon>
        <taxon>Ostreococcus</taxon>
    </lineage>
</organism>
<dbReference type="KEGG" id="ota:OT_ostta04g02670"/>
<gene>
    <name evidence="1" type="ORF">OT_ostta04g02670</name>
</gene>
<dbReference type="Gene3D" id="3.40.50.150">
    <property type="entry name" value="Vaccinia Virus protein VP39"/>
    <property type="match status" value="1"/>
</dbReference>
<name>A0A090N368_OSTTA</name>
<dbReference type="Pfam" id="PF10294">
    <property type="entry name" value="Methyltransf_16"/>
    <property type="match status" value="1"/>
</dbReference>
<sequence>MDADDADADDDYVLDLTRDWSDADADARVVRARAWSADVAPTIAPSSSTDRADARDARARASADAPYALPLPRARAPLLVGQAHKKELGTVVWRAAVILCEALRARALDADFLRSRSVLEIGAGCGVCGFYAAALGARAVTIADCGPHTMRNLERTLLAFREVAEPECRDAVVIRRHLWEEDAEILNARRLGETPRRVRHWSNIESDGDGSESIHPDATFDVVIGSDLLYFASQEESLLNAINLRLKPDGVCYIVQTMRSNNGEVFARFVAAARTIFELTVESIALPLDGFPAAKETPHALANDPYRFLTLRKL</sequence>
<keyword evidence="2" id="KW-1185">Reference proteome</keyword>
<dbReference type="AlphaFoldDB" id="A0A090N368"/>
<accession>A0A090N368</accession>
<dbReference type="PANTHER" id="PTHR14614">
    <property type="entry name" value="HEPATOCELLULAR CARCINOMA-ASSOCIATED ANTIGEN"/>
    <property type="match status" value="1"/>
</dbReference>
<dbReference type="InterPro" id="IPR029063">
    <property type="entry name" value="SAM-dependent_MTases_sf"/>
</dbReference>
<dbReference type="Proteomes" id="UP000009170">
    <property type="component" value="Unassembled WGS sequence"/>
</dbReference>
<dbReference type="RefSeq" id="XP_022838774.1">
    <property type="nucleotide sequence ID" value="XM_022984512.1"/>
</dbReference>
<dbReference type="SUPFAM" id="SSF53335">
    <property type="entry name" value="S-adenosyl-L-methionine-dependent methyltransferases"/>
    <property type="match status" value="1"/>
</dbReference>
<dbReference type="EMBL" id="CAID01000004">
    <property type="protein sequence ID" value="CEF97593.1"/>
    <property type="molecule type" value="Genomic_DNA"/>
</dbReference>
<protein>
    <submittedName>
        <fullName evidence="1">Nicotinamide N-methyltransferase-like</fullName>
    </submittedName>
</protein>
<evidence type="ECO:0000313" key="1">
    <source>
        <dbReference type="EMBL" id="CEF97593.1"/>
    </source>
</evidence>
<evidence type="ECO:0000313" key="2">
    <source>
        <dbReference type="Proteomes" id="UP000009170"/>
    </source>
</evidence>
<dbReference type="GeneID" id="34945765"/>
<dbReference type="InParanoid" id="A0A090N368"/>
<proteinExistence type="predicted"/>
<comment type="caution">
    <text evidence="1">The sequence shown here is derived from an EMBL/GenBank/DDBJ whole genome shotgun (WGS) entry which is preliminary data.</text>
</comment>